<reference evidence="1 2" key="1">
    <citation type="submission" date="2018-09" db="EMBL/GenBank/DDBJ databases">
        <title>Sphingomonas sp. DAC4.</title>
        <authorList>
            <person name="Seo T."/>
        </authorList>
    </citation>
    <scope>NUCLEOTIDE SEQUENCE [LARGE SCALE GENOMIC DNA]</scope>
    <source>
        <strain evidence="1 2">DAC4</strain>
    </source>
</reference>
<protein>
    <submittedName>
        <fullName evidence="1">Uncharacterized protein</fullName>
    </submittedName>
</protein>
<proteinExistence type="predicted"/>
<organism evidence="1 2">
    <name type="scientific">Sphingomonas edaphi</name>
    <dbReference type="NCBI Taxonomy" id="2315689"/>
    <lineage>
        <taxon>Bacteria</taxon>
        <taxon>Pseudomonadati</taxon>
        <taxon>Pseudomonadota</taxon>
        <taxon>Alphaproteobacteria</taxon>
        <taxon>Sphingomonadales</taxon>
        <taxon>Sphingomonadaceae</taxon>
        <taxon>Sphingomonas</taxon>
    </lineage>
</organism>
<dbReference type="Proteomes" id="UP000285023">
    <property type="component" value="Unassembled WGS sequence"/>
</dbReference>
<dbReference type="EMBL" id="QXTF01000003">
    <property type="protein sequence ID" value="RIX27334.1"/>
    <property type="molecule type" value="Genomic_DNA"/>
</dbReference>
<evidence type="ECO:0000313" key="2">
    <source>
        <dbReference type="Proteomes" id="UP000285023"/>
    </source>
</evidence>
<dbReference type="AlphaFoldDB" id="A0A418PYW9"/>
<accession>A0A418PYW9</accession>
<comment type="caution">
    <text evidence="1">The sequence shown here is derived from an EMBL/GenBank/DDBJ whole genome shotgun (WGS) entry which is preliminary data.</text>
</comment>
<name>A0A418PYW9_9SPHN</name>
<gene>
    <name evidence="1" type="ORF">D3M59_09810</name>
</gene>
<evidence type="ECO:0000313" key="1">
    <source>
        <dbReference type="EMBL" id="RIX27334.1"/>
    </source>
</evidence>
<keyword evidence="2" id="KW-1185">Reference proteome</keyword>
<sequence>MILLEISLDQAPVLLLNTAELTPLIRANALRVTEHFTIRRPNAPLDLPAAVAPGLKLSHSTLDLALTAATDVDRPLALNSLPLRVGPCLKTARSRLDRSLLP</sequence>